<dbReference type="GeneID" id="28726378"/>
<feature type="region of interest" description="Disordered" evidence="1">
    <location>
        <begin position="1"/>
        <end position="49"/>
    </location>
</feature>
<protein>
    <submittedName>
        <fullName evidence="2">HHR231Cp</fullName>
    </submittedName>
</protein>
<sequence length="49" mass="5539">MDNIKDFANKQGDHGQQMGKKAEEYVKNAKDKGGEKVKDEAQKFVNVNK</sequence>
<gene>
    <name evidence="2" type="ORF">AW171_hschr85072</name>
</gene>
<reference evidence="2 3" key="1">
    <citation type="submission" date="2016-01" db="EMBL/GenBank/DDBJ databases">
        <title>Genome sequence of the yeast Holleya sinecauda.</title>
        <authorList>
            <person name="Dietrich F.S."/>
        </authorList>
    </citation>
    <scope>NUCLEOTIDE SEQUENCE [LARGE SCALE GENOMIC DNA]</scope>
    <source>
        <strain evidence="2 3">ATCC 58844</strain>
    </source>
</reference>
<evidence type="ECO:0000256" key="1">
    <source>
        <dbReference type="SAM" id="MobiDB-lite"/>
    </source>
</evidence>
<evidence type="ECO:0000313" key="2">
    <source>
        <dbReference type="EMBL" id="AMD23000.1"/>
    </source>
</evidence>
<accession>A0A0X8HX17</accession>
<dbReference type="EMBL" id="CP014248">
    <property type="protein sequence ID" value="AMD23000.1"/>
    <property type="molecule type" value="Genomic_DNA"/>
</dbReference>
<evidence type="ECO:0000313" key="3">
    <source>
        <dbReference type="Proteomes" id="UP000243052"/>
    </source>
</evidence>
<feature type="compositionally biased region" description="Basic and acidic residues" evidence="1">
    <location>
        <begin position="20"/>
        <end position="42"/>
    </location>
</feature>
<organism evidence="2 3">
    <name type="scientific">Eremothecium sinecaudum</name>
    <dbReference type="NCBI Taxonomy" id="45286"/>
    <lineage>
        <taxon>Eukaryota</taxon>
        <taxon>Fungi</taxon>
        <taxon>Dikarya</taxon>
        <taxon>Ascomycota</taxon>
        <taxon>Saccharomycotina</taxon>
        <taxon>Saccharomycetes</taxon>
        <taxon>Saccharomycetales</taxon>
        <taxon>Saccharomycetaceae</taxon>
        <taxon>Eremothecium</taxon>
    </lineage>
</organism>
<keyword evidence="3" id="KW-1185">Reference proteome</keyword>
<dbReference type="AlphaFoldDB" id="A0A0X8HX17"/>
<dbReference type="Proteomes" id="UP000243052">
    <property type="component" value="Chromosome viii"/>
</dbReference>
<proteinExistence type="predicted"/>
<dbReference type="RefSeq" id="XP_017989996.1">
    <property type="nucleotide sequence ID" value="XM_018134507.1"/>
</dbReference>
<name>A0A0X8HX17_9SACH</name>
<feature type="compositionally biased region" description="Basic and acidic residues" evidence="1">
    <location>
        <begin position="1"/>
        <end position="13"/>
    </location>
</feature>